<evidence type="ECO:0000313" key="2">
    <source>
        <dbReference type="EMBL" id="MFB9212581.1"/>
    </source>
</evidence>
<organism evidence="2 3">
    <name type="scientific">Echinicola jeungdonensis</name>
    <dbReference type="NCBI Taxonomy" id="709343"/>
    <lineage>
        <taxon>Bacteria</taxon>
        <taxon>Pseudomonadati</taxon>
        <taxon>Bacteroidota</taxon>
        <taxon>Cytophagia</taxon>
        <taxon>Cytophagales</taxon>
        <taxon>Cyclobacteriaceae</taxon>
        <taxon>Echinicola</taxon>
    </lineage>
</organism>
<reference evidence="2 3" key="1">
    <citation type="submission" date="2024-09" db="EMBL/GenBank/DDBJ databases">
        <authorList>
            <person name="Sun Q."/>
            <person name="Mori K."/>
        </authorList>
    </citation>
    <scope>NUCLEOTIDE SEQUENCE [LARGE SCALE GENOMIC DNA]</scope>
    <source>
        <strain evidence="2 3">CECT 7682</strain>
    </source>
</reference>
<proteinExistence type="predicted"/>
<protein>
    <submittedName>
        <fullName evidence="2">TolB family protein</fullName>
    </submittedName>
</protein>
<gene>
    <name evidence="2" type="ORF">ACFFUR_12250</name>
</gene>
<dbReference type="SUPFAM" id="SSF82171">
    <property type="entry name" value="DPP6 N-terminal domain-like"/>
    <property type="match status" value="1"/>
</dbReference>
<keyword evidence="1" id="KW-0732">Signal</keyword>
<sequence length="302" mass="34609">MKKHFLFIFLISLVLGSQNLYAQGSYDLISLETKKFLGQFSIIPGSAKKITDRQGYDNQPFFINDDQMVFSSSDEKGNFDIFLYSFESGKFTNMTRTSTKNEYSPLLTDCGKYISAVTVEEDNSKRLWLYPINFGEPELLYDDIEPVNYYDWYNNIAAMNIEGEPNKLIYPRSRENVVTLAENVGRSIQKRPKTSQVTFLDKGANVVINGKDTYEIKAYDLEENVQSNFGVALSGAVDFIWLDKNTLLMARDQELFIKKIKKSQDWVKIAKVTMPGYGAISRMAISPKSNRLVLVMERNEKE</sequence>
<keyword evidence="3" id="KW-1185">Reference proteome</keyword>
<dbReference type="Proteomes" id="UP001589654">
    <property type="component" value="Unassembled WGS sequence"/>
</dbReference>
<name>A0ABV5J702_9BACT</name>
<dbReference type="EMBL" id="JBHMEW010000062">
    <property type="protein sequence ID" value="MFB9212581.1"/>
    <property type="molecule type" value="Genomic_DNA"/>
</dbReference>
<dbReference type="RefSeq" id="WP_290249358.1">
    <property type="nucleotide sequence ID" value="NZ_JAUFQT010000002.1"/>
</dbReference>
<feature type="signal peptide" evidence="1">
    <location>
        <begin position="1"/>
        <end position="22"/>
    </location>
</feature>
<comment type="caution">
    <text evidence="2">The sequence shown here is derived from an EMBL/GenBank/DDBJ whole genome shotgun (WGS) entry which is preliminary data.</text>
</comment>
<dbReference type="InterPro" id="IPR011042">
    <property type="entry name" value="6-blade_b-propeller_TolB-like"/>
</dbReference>
<evidence type="ECO:0000256" key="1">
    <source>
        <dbReference type="SAM" id="SignalP"/>
    </source>
</evidence>
<evidence type="ECO:0000313" key="3">
    <source>
        <dbReference type="Proteomes" id="UP001589654"/>
    </source>
</evidence>
<dbReference type="Gene3D" id="2.120.10.30">
    <property type="entry name" value="TolB, C-terminal domain"/>
    <property type="match status" value="1"/>
</dbReference>
<accession>A0ABV5J702</accession>
<feature type="chain" id="PRO_5046672514" evidence="1">
    <location>
        <begin position="23"/>
        <end position="302"/>
    </location>
</feature>